<feature type="region of interest" description="Disordered" evidence="1">
    <location>
        <begin position="1"/>
        <end position="44"/>
    </location>
</feature>
<dbReference type="PANTHER" id="PTHR31722">
    <property type="entry name" value="OS06G0675200 PROTEIN"/>
    <property type="match status" value="1"/>
</dbReference>
<gene>
    <name evidence="2" type="ORF">OPV22_034359</name>
</gene>
<organism evidence="2 3">
    <name type="scientific">Ensete ventricosum</name>
    <name type="common">Abyssinian banana</name>
    <name type="synonym">Musa ensete</name>
    <dbReference type="NCBI Taxonomy" id="4639"/>
    <lineage>
        <taxon>Eukaryota</taxon>
        <taxon>Viridiplantae</taxon>
        <taxon>Streptophyta</taxon>
        <taxon>Embryophyta</taxon>
        <taxon>Tracheophyta</taxon>
        <taxon>Spermatophyta</taxon>
        <taxon>Magnoliopsida</taxon>
        <taxon>Liliopsida</taxon>
        <taxon>Zingiberales</taxon>
        <taxon>Musaceae</taxon>
        <taxon>Ensete</taxon>
    </lineage>
</organism>
<proteinExistence type="predicted"/>
<evidence type="ECO:0000256" key="1">
    <source>
        <dbReference type="SAM" id="MobiDB-lite"/>
    </source>
</evidence>
<evidence type="ECO:0000313" key="3">
    <source>
        <dbReference type="Proteomes" id="UP001222027"/>
    </source>
</evidence>
<evidence type="ECO:0000313" key="2">
    <source>
        <dbReference type="EMBL" id="KAJ8461433.1"/>
    </source>
</evidence>
<accession>A0AAV8Q487</accession>
<name>A0AAV8Q487_ENSVE</name>
<feature type="compositionally biased region" description="Pro residues" evidence="1">
    <location>
        <begin position="32"/>
        <end position="44"/>
    </location>
</feature>
<keyword evidence="3" id="KW-1185">Reference proteome</keyword>
<reference evidence="2 3" key="1">
    <citation type="submission" date="2022-12" db="EMBL/GenBank/DDBJ databases">
        <title>Chromosome-scale assembly of the Ensete ventricosum genome.</title>
        <authorList>
            <person name="Dussert Y."/>
            <person name="Stocks J."/>
            <person name="Wendawek A."/>
            <person name="Woldeyes F."/>
            <person name="Nichols R.A."/>
            <person name="Borrell J.S."/>
        </authorList>
    </citation>
    <scope>NUCLEOTIDE SEQUENCE [LARGE SCALE GENOMIC DNA]</scope>
    <source>
        <strain evidence="3">cv. Maze</strain>
        <tissue evidence="2">Seeds</tissue>
    </source>
</reference>
<dbReference type="PANTHER" id="PTHR31722:SF62">
    <property type="entry name" value="EMB|CAB62433.1"/>
    <property type="match status" value="1"/>
</dbReference>
<dbReference type="Proteomes" id="UP001222027">
    <property type="component" value="Unassembled WGS sequence"/>
</dbReference>
<comment type="caution">
    <text evidence="2">The sequence shown here is derived from an EMBL/GenBank/DDBJ whole genome shotgun (WGS) entry which is preliminary data.</text>
</comment>
<protein>
    <submittedName>
        <fullName evidence="2">Uncharacterized protein</fullName>
    </submittedName>
</protein>
<dbReference type="EMBL" id="JAQQAF010000009">
    <property type="protein sequence ID" value="KAJ8461433.1"/>
    <property type="molecule type" value="Genomic_DNA"/>
</dbReference>
<sequence length="231" mass="25828">MACVNMLNPDHPSLHDAAMSPRMSFSSDFNMQPPPARTPGPPPDPDFEFSVGSHPMMAADQLFFKGRLLPLKDNHQRGGHRITTLRDELRANGSGERLPKGPVKWRGLLGLRKTAAKKGDKKEDELLGKSSQVGISGIHVQHLFLSACVIGAFNFLASSILFPHTHTFFLVLTGSMNPIAMEPNLRSGRRRCAVNRMLHHQLTLMLLSFAWAKRLWELGSERELLRLFFPS</sequence>
<dbReference type="AlphaFoldDB" id="A0AAV8Q487"/>